<evidence type="ECO:0000256" key="9">
    <source>
        <dbReference type="ARBA" id="ARBA00023136"/>
    </source>
</evidence>
<dbReference type="PANTHER" id="PTHR31412:SF0">
    <property type="entry name" value="ZINC METALLOPROTEASE EGY1, CHLOROPLASTIC-RELATED"/>
    <property type="match status" value="1"/>
</dbReference>
<keyword evidence="6" id="KW-0378">Hydrolase</keyword>
<dbReference type="OrthoDB" id="921763at2"/>
<evidence type="ECO:0000256" key="5">
    <source>
        <dbReference type="ARBA" id="ARBA00022692"/>
    </source>
</evidence>
<comment type="similarity">
    <text evidence="3">Belongs to the peptidase M50B family.</text>
</comment>
<dbReference type="Proteomes" id="UP000218831">
    <property type="component" value="Unassembled WGS sequence"/>
</dbReference>
<feature type="transmembrane region" description="Helical" evidence="10">
    <location>
        <begin position="298"/>
        <end position="317"/>
    </location>
</feature>
<comment type="subcellular location">
    <subcellularLocation>
        <location evidence="2">Membrane</location>
        <topology evidence="2">Multi-pass membrane protein</topology>
    </subcellularLocation>
</comment>
<evidence type="ECO:0000313" key="13">
    <source>
        <dbReference type="Proteomes" id="UP000218831"/>
    </source>
</evidence>
<accession>A0A2A2GEE2</accession>
<feature type="domain" description="Peptidase M50" evidence="11">
    <location>
        <begin position="82"/>
        <end position="280"/>
    </location>
</feature>
<feature type="transmembrane region" description="Helical" evidence="10">
    <location>
        <begin position="269"/>
        <end position="292"/>
    </location>
</feature>
<keyword evidence="7" id="KW-0809">Transit peptide</keyword>
<evidence type="ECO:0000256" key="2">
    <source>
        <dbReference type="ARBA" id="ARBA00004141"/>
    </source>
</evidence>
<keyword evidence="9 10" id="KW-0472">Membrane</keyword>
<evidence type="ECO:0000256" key="4">
    <source>
        <dbReference type="ARBA" id="ARBA00022670"/>
    </source>
</evidence>
<feature type="transmembrane region" description="Helical" evidence="10">
    <location>
        <begin position="227"/>
        <end position="248"/>
    </location>
</feature>
<organism evidence="12 13">
    <name type="scientific">Fodinibius salipaludis</name>
    <dbReference type="NCBI Taxonomy" id="2032627"/>
    <lineage>
        <taxon>Bacteria</taxon>
        <taxon>Pseudomonadati</taxon>
        <taxon>Balneolota</taxon>
        <taxon>Balneolia</taxon>
        <taxon>Balneolales</taxon>
        <taxon>Balneolaceae</taxon>
        <taxon>Fodinibius</taxon>
    </lineage>
</organism>
<keyword evidence="5 10" id="KW-0812">Transmembrane</keyword>
<feature type="transmembrane region" description="Helical" evidence="10">
    <location>
        <begin position="107"/>
        <end position="126"/>
    </location>
</feature>
<dbReference type="CDD" id="cd06160">
    <property type="entry name" value="S2P-M50_like_2"/>
    <property type="match status" value="1"/>
</dbReference>
<proteinExistence type="inferred from homology"/>
<dbReference type="EMBL" id="NSKE01000002">
    <property type="protein sequence ID" value="PAU95249.1"/>
    <property type="molecule type" value="Genomic_DNA"/>
</dbReference>
<feature type="transmembrane region" description="Helical" evidence="10">
    <location>
        <begin position="329"/>
        <end position="350"/>
    </location>
</feature>
<feature type="transmembrane region" description="Helical" evidence="10">
    <location>
        <begin position="40"/>
        <end position="63"/>
    </location>
</feature>
<evidence type="ECO:0000259" key="11">
    <source>
        <dbReference type="Pfam" id="PF02163"/>
    </source>
</evidence>
<reference evidence="12 13" key="1">
    <citation type="submission" date="2017-08" db="EMBL/GenBank/DDBJ databases">
        <title>Aliifodinibius alkalisoli sp. nov., isolated from saline alkaline soil.</title>
        <authorList>
            <person name="Liu D."/>
            <person name="Zhang G."/>
        </authorList>
    </citation>
    <scope>NUCLEOTIDE SEQUENCE [LARGE SCALE GENOMIC DNA]</scope>
    <source>
        <strain evidence="12 13">WN023</strain>
    </source>
</reference>
<comment type="caution">
    <text evidence="12">The sequence shown here is derived from an EMBL/GenBank/DDBJ whole genome shotgun (WGS) entry which is preliminary data.</text>
</comment>
<evidence type="ECO:0000256" key="7">
    <source>
        <dbReference type="ARBA" id="ARBA00022946"/>
    </source>
</evidence>
<feature type="transmembrane region" description="Helical" evidence="10">
    <location>
        <begin position="75"/>
        <end position="95"/>
    </location>
</feature>
<comment type="cofactor">
    <cofactor evidence="1">
        <name>Zn(2+)</name>
        <dbReference type="ChEBI" id="CHEBI:29105"/>
    </cofactor>
</comment>
<feature type="transmembrane region" description="Helical" evidence="10">
    <location>
        <begin position="138"/>
        <end position="161"/>
    </location>
</feature>
<dbReference type="Pfam" id="PF02163">
    <property type="entry name" value="Peptidase_M50"/>
    <property type="match status" value="1"/>
</dbReference>
<evidence type="ECO:0000313" key="12">
    <source>
        <dbReference type="EMBL" id="PAU95249.1"/>
    </source>
</evidence>
<gene>
    <name evidence="12" type="ORF">CK503_03360</name>
</gene>
<dbReference type="RefSeq" id="WP_095605375.1">
    <property type="nucleotide sequence ID" value="NZ_NSKE01000002.1"/>
</dbReference>
<dbReference type="AlphaFoldDB" id="A0A2A2GEE2"/>
<protein>
    <submittedName>
        <fullName evidence="12">Site-2 protease family protein</fullName>
    </submittedName>
</protein>
<dbReference type="InterPro" id="IPR008915">
    <property type="entry name" value="Peptidase_M50"/>
</dbReference>
<dbReference type="GO" id="GO:0008233">
    <property type="term" value="F:peptidase activity"/>
    <property type="evidence" value="ECO:0007669"/>
    <property type="project" value="UniProtKB-KW"/>
</dbReference>
<feature type="transmembrane region" description="Helical" evidence="10">
    <location>
        <begin position="388"/>
        <end position="408"/>
    </location>
</feature>
<evidence type="ECO:0000256" key="6">
    <source>
        <dbReference type="ARBA" id="ARBA00022801"/>
    </source>
</evidence>
<keyword evidence="4 12" id="KW-0645">Protease</keyword>
<feature type="transmembrane region" description="Helical" evidence="10">
    <location>
        <begin position="356"/>
        <end position="376"/>
    </location>
</feature>
<evidence type="ECO:0000256" key="10">
    <source>
        <dbReference type="SAM" id="Phobius"/>
    </source>
</evidence>
<dbReference type="InterPro" id="IPR044838">
    <property type="entry name" value="EGY1-like"/>
</dbReference>
<evidence type="ECO:0000256" key="3">
    <source>
        <dbReference type="ARBA" id="ARBA00007931"/>
    </source>
</evidence>
<keyword evidence="8 10" id="KW-1133">Transmembrane helix</keyword>
<dbReference type="GO" id="GO:0016020">
    <property type="term" value="C:membrane"/>
    <property type="evidence" value="ECO:0007669"/>
    <property type="project" value="UniProtKB-SubCell"/>
</dbReference>
<evidence type="ECO:0000256" key="8">
    <source>
        <dbReference type="ARBA" id="ARBA00022989"/>
    </source>
</evidence>
<name>A0A2A2GEE2_9BACT</name>
<evidence type="ECO:0000256" key="1">
    <source>
        <dbReference type="ARBA" id="ARBA00001947"/>
    </source>
</evidence>
<dbReference type="PANTHER" id="PTHR31412">
    <property type="entry name" value="ZINC METALLOPROTEASE EGY1"/>
    <property type="match status" value="1"/>
</dbReference>
<keyword evidence="13" id="KW-1185">Reference proteome</keyword>
<sequence>MDNKPTTETTGFQISDFTAKPTIWETMQRDLDSKTVTKHLSLFLITVLTVSLAGASFVGFNPAPFPLALPSLSDFYRGLLFSGLLLGFLGVHEFGHYFAALYHHIKVTLPYFIPIPLGIGTVGAVIRIKQKINDTYKMFDVGVAGPLAGFVVSLGVLLYGFSTLPDPSFIQNFAGHEAVKEYVAQYGVFPDNPLQETNGKVLIVGDTLLYGLLASFFENVPPMWEMYHYPFLFAGWLGLFFTALNLTPIGQLDGGHILYSLIGFEKHKIVARIFFAVLITLGGTEAVPFIHLSLGEFSYPYGLLSWIIWGGVLMMLLRKAFRNDFEWIIPVFTASLGVTALYLFFVVGNLTTAGSLIWVVWSFFIAYFVGVEHPPALRERELDPTRKFLGWLSMAIFVLCISPNPLYLI</sequence>
<dbReference type="GO" id="GO:0006508">
    <property type="term" value="P:proteolysis"/>
    <property type="evidence" value="ECO:0007669"/>
    <property type="project" value="UniProtKB-KW"/>
</dbReference>